<name>A0A4S8PFV7_9ACTN</name>
<dbReference type="AlphaFoldDB" id="A0A4S8PFV7"/>
<evidence type="ECO:0008006" key="3">
    <source>
        <dbReference type="Google" id="ProtNLM"/>
    </source>
</evidence>
<sequence>MQEQPPSPSGAFGRRAVLGGAAVVAIAAGVGVGTAVNRAQAQDSGECGQPPDLLPPTDAYAPDLGPNTIVFDESTPDSEIQSAVDAIADEMRTDQFGIGRHAVLFKPGTYAADIDLRFYTQIAGLGLLPGDVVVNGHVRVEADWLGQGDNPDYKGNATQNFWRSVENLRIQNPDGQIARWAVSQAAPFRRVDLQTLEMQLWDGFEGWASGGYIADSRISGRVVSGSQQQFFTRNTSLDGGWAGSVWNMVFVGVDGAPAHHFPDPSHTVVDTAPVIREKPFLYITGEGEYRVFKPAVRHNASGTTWEGGAPEGASISLSEFYVVVPGTDAATANRALAEGRHLLFTPGVYEFDQTLNVSAPGTIVLGLGLATIVPTAGQTAIAVADVDGVVLAGLLIDAGANESATLVQVGPPGSSTDHGADPTSLHDLFARIGGAHPGKAAVSLEINSRNVIADHLWLWRGDHGEGIGWTVNTAAHGLVVHGDDVTLYGLFAEHYQEHQVIWAGERGRTYFFQNELPYDPPDQATWREAPALGWAAYKVDDGVAEHALWGGGGYSFFNVDPSVVCDRVFEAPERDGVRFTSIVAVSLGGVGTIRRVVNETGDQVDESSFTSYVVTYP</sequence>
<dbReference type="SUPFAM" id="SSF51126">
    <property type="entry name" value="Pectin lyase-like"/>
    <property type="match status" value="2"/>
</dbReference>
<evidence type="ECO:0000313" key="1">
    <source>
        <dbReference type="EMBL" id="THV28741.1"/>
    </source>
</evidence>
<dbReference type="InterPro" id="IPR012334">
    <property type="entry name" value="Pectin_lyas_fold"/>
</dbReference>
<dbReference type="OrthoDB" id="2479530at2"/>
<organism evidence="1 2">
    <name type="scientific">Glycomyces paridis</name>
    <dbReference type="NCBI Taxonomy" id="2126555"/>
    <lineage>
        <taxon>Bacteria</taxon>
        <taxon>Bacillati</taxon>
        <taxon>Actinomycetota</taxon>
        <taxon>Actinomycetes</taxon>
        <taxon>Glycomycetales</taxon>
        <taxon>Glycomycetaceae</taxon>
        <taxon>Glycomyces</taxon>
    </lineage>
</organism>
<accession>A0A4S8PFV7</accession>
<dbReference type="InterPro" id="IPR006311">
    <property type="entry name" value="TAT_signal"/>
</dbReference>
<dbReference type="InterPro" id="IPR059186">
    <property type="entry name" value="SACTE_4363"/>
</dbReference>
<dbReference type="Proteomes" id="UP000305792">
    <property type="component" value="Unassembled WGS sequence"/>
</dbReference>
<reference evidence="1 2" key="1">
    <citation type="journal article" date="2018" name="Int. J. Syst. Evol. Microbiol.">
        <title>Glycomyces paridis sp. nov., isolated from the medicinal plant Paris polyphylla.</title>
        <authorList>
            <person name="Fang X.M."/>
            <person name="Bai J.L."/>
            <person name="Su J."/>
            <person name="Zhao L.L."/>
            <person name="Liu H.Y."/>
            <person name="Ma B.P."/>
            <person name="Zhang Y.Q."/>
            <person name="Yu L.Y."/>
        </authorList>
    </citation>
    <scope>NUCLEOTIDE SEQUENCE [LARGE SCALE GENOMIC DNA]</scope>
    <source>
        <strain evidence="1 2">CPCC 204357</strain>
    </source>
</reference>
<dbReference type="Gene3D" id="2.160.20.10">
    <property type="entry name" value="Single-stranded right-handed beta-helix, Pectin lyase-like"/>
    <property type="match status" value="2"/>
</dbReference>
<comment type="caution">
    <text evidence="1">The sequence shown here is derived from an EMBL/GenBank/DDBJ whole genome shotgun (WGS) entry which is preliminary data.</text>
</comment>
<evidence type="ECO:0000313" key="2">
    <source>
        <dbReference type="Proteomes" id="UP000305792"/>
    </source>
</evidence>
<dbReference type="EMBL" id="STGX01000007">
    <property type="protein sequence ID" value="THV28741.1"/>
    <property type="molecule type" value="Genomic_DNA"/>
</dbReference>
<gene>
    <name evidence="1" type="ORF">E9998_11615</name>
</gene>
<keyword evidence="2" id="KW-1185">Reference proteome</keyword>
<dbReference type="InterPro" id="IPR011050">
    <property type="entry name" value="Pectin_lyase_fold/virulence"/>
</dbReference>
<protein>
    <recommendedName>
        <fullName evidence="3">Adenylyl cyclase</fullName>
    </recommendedName>
</protein>
<dbReference type="RefSeq" id="WP_136529848.1">
    <property type="nucleotide sequence ID" value="NZ_STGX01000007.1"/>
</dbReference>
<proteinExistence type="predicted"/>
<dbReference type="PROSITE" id="PS51318">
    <property type="entry name" value="TAT"/>
    <property type="match status" value="1"/>
</dbReference>
<dbReference type="CDD" id="cd23669">
    <property type="entry name" value="GH55_SacteLam55A-like"/>
    <property type="match status" value="1"/>
</dbReference>